<organism evidence="1 2">
    <name type="scientific">Bacillus subtilis</name>
    <dbReference type="NCBI Taxonomy" id="1423"/>
    <lineage>
        <taxon>Bacteria</taxon>
        <taxon>Bacillati</taxon>
        <taxon>Bacillota</taxon>
        <taxon>Bacilli</taxon>
        <taxon>Bacillales</taxon>
        <taxon>Bacillaceae</taxon>
        <taxon>Bacillus</taxon>
    </lineage>
</organism>
<dbReference type="Gene3D" id="3.40.50.360">
    <property type="match status" value="1"/>
</dbReference>
<proteinExistence type="predicted"/>
<evidence type="ECO:0000313" key="2">
    <source>
        <dbReference type="Proteomes" id="UP000076442"/>
    </source>
</evidence>
<reference evidence="1 2" key="1">
    <citation type="submission" date="2015-09" db="EMBL/GenBank/DDBJ databases">
        <title>Spore heat resistance.</title>
        <authorList>
            <person name="Boekhorst J."/>
            <person name="Berendsen E.M."/>
            <person name="Wells-Bennik M.H."/>
            <person name="Kuipers O.P."/>
        </authorList>
    </citation>
    <scope>NUCLEOTIDE SEQUENCE [LARGE SCALE GENOMIC DNA]</scope>
    <source>
        <strain evidence="1 2">B4122</strain>
    </source>
</reference>
<protein>
    <submittedName>
        <fullName evidence="1">Uncharacterized protein</fullName>
    </submittedName>
</protein>
<name>A0AAP1E0T6_BACIU</name>
<dbReference type="AlphaFoldDB" id="A0AAP1E0T6"/>
<dbReference type="SUPFAM" id="SSF52218">
    <property type="entry name" value="Flavoproteins"/>
    <property type="match status" value="1"/>
</dbReference>
<comment type="caution">
    <text evidence="1">The sequence shown here is derived from an EMBL/GenBank/DDBJ whole genome shotgun (WGS) entry which is preliminary data.</text>
</comment>
<dbReference type="Proteomes" id="UP000076442">
    <property type="component" value="Unassembled WGS sequence"/>
</dbReference>
<accession>A0AAP1E0T6</accession>
<dbReference type="InterPro" id="IPR029039">
    <property type="entry name" value="Flavoprotein-like_sf"/>
</dbReference>
<evidence type="ECO:0000313" key="1">
    <source>
        <dbReference type="EMBL" id="KZD90958.1"/>
    </source>
</evidence>
<sequence length="58" mass="6667">MDAEANRGLDYYQKGILQFCGIKKVNRTLYPRVKHSSPAARDKWLRAVCQKVMGFYGS</sequence>
<dbReference type="EMBL" id="LJZV01000014">
    <property type="protein sequence ID" value="KZD90958.1"/>
    <property type="molecule type" value="Genomic_DNA"/>
</dbReference>
<gene>
    <name evidence="1" type="ORF">B4122_3037</name>
</gene>